<feature type="signal peptide" evidence="2">
    <location>
        <begin position="1"/>
        <end position="25"/>
    </location>
</feature>
<evidence type="ECO:0000256" key="1">
    <source>
        <dbReference type="SAM" id="MobiDB-lite"/>
    </source>
</evidence>
<evidence type="ECO:0000313" key="4">
    <source>
        <dbReference type="Proteomes" id="UP000007962"/>
    </source>
</evidence>
<name>C5BV78_BEUC1</name>
<dbReference type="EMBL" id="CP001618">
    <property type="protein sequence ID" value="ACQ80465.1"/>
    <property type="molecule type" value="Genomic_DNA"/>
</dbReference>
<dbReference type="HOGENOM" id="CLU_1264878_0_0_11"/>
<accession>C5BV78</accession>
<dbReference type="STRING" id="471853.Bcav_2214"/>
<feature type="chain" id="PRO_5038782607" description="Lipoprotein" evidence="2">
    <location>
        <begin position="26"/>
        <end position="234"/>
    </location>
</feature>
<keyword evidence="2" id="KW-0732">Signal</keyword>
<evidence type="ECO:0000313" key="3">
    <source>
        <dbReference type="EMBL" id="ACQ80465.1"/>
    </source>
</evidence>
<dbReference type="RefSeq" id="WP_015882705.1">
    <property type="nucleotide sequence ID" value="NC_012669.1"/>
</dbReference>
<dbReference type="OrthoDB" id="5146489at2"/>
<dbReference type="PROSITE" id="PS51257">
    <property type="entry name" value="PROKAR_LIPOPROTEIN"/>
    <property type="match status" value="1"/>
</dbReference>
<dbReference type="KEGG" id="bcv:Bcav_2214"/>
<feature type="region of interest" description="Disordered" evidence="1">
    <location>
        <begin position="30"/>
        <end position="70"/>
    </location>
</feature>
<reference evidence="3 4" key="1">
    <citation type="journal article" date="2009" name="Stand. Genomic Sci.">
        <title>Complete genome sequence of Beutenbergia cavernae type strain (HKI 0122).</title>
        <authorList>
            <person name="Land M."/>
            <person name="Pukall R."/>
            <person name="Abt B."/>
            <person name="Goker M."/>
            <person name="Rohde M."/>
            <person name="Glavina Del Rio T."/>
            <person name="Tice H."/>
            <person name="Copeland A."/>
            <person name="Cheng J.F."/>
            <person name="Lucas S."/>
            <person name="Chen F."/>
            <person name="Nolan M."/>
            <person name="Bruce D."/>
            <person name="Goodwin L."/>
            <person name="Pitluck S."/>
            <person name="Ivanova N."/>
            <person name="Mavromatis K."/>
            <person name="Ovchinnikova G."/>
            <person name="Pati A."/>
            <person name="Chen A."/>
            <person name="Palaniappan K."/>
            <person name="Hauser L."/>
            <person name="Chang Y.J."/>
            <person name="Jefferies C.C."/>
            <person name="Saunders E."/>
            <person name="Brettin T."/>
            <person name="Detter J.C."/>
            <person name="Han C."/>
            <person name="Chain P."/>
            <person name="Bristow J."/>
            <person name="Eisen J.A."/>
            <person name="Markowitz V."/>
            <person name="Hugenholtz P."/>
            <person name="Kyrpides N.C."/>
            <person name="Klenk H.P."/>
            <person name="Lapidus A."/>
        </authorList>
    </citation>
    <scope>NUCLEOTIDE SEQUENCE [LARGE SCALE GENOMIC DNA]</scope>
    <source>
        <strain evidence="4">ATCC BAA-8 / DSM 12333 / NBRC 16432</strain>
    </source>
</reference>
<evidence type="ECO:0008006" key="5">
    <source>
        <dbReference type="Google" id="ProtNLM"/>
    </source>
</evidence>
<dbReference type="AlphaFoldDB" id="C5BV78"/>
<keyword evidence="4" id="KW-1185">Reference proteome</keyword>
<protein>
    <recommendedName>
        <fullName evidence="5">Lipoprotein</fullName>
    </recommendedName>
</protein>
<proteinExistence type="predicted"/>
<evidence type="ECO:0000256" key="2">
    <source>
        <dbReference type="SAM" id="SignalP"/>
    </source>
</evidence>
<sequence>MRRAGAGRRAAAALAAAVLGVLVLAGCGADGNPFGGGPEDPAPTGAAPDPDRPQRTIPPNFAECGEEEPKDGELVADVDLRNMTADPPPGFEESGGYHEDNPVEGEWTGLYFVPTTQQDTLDVINIVVYPQMELGPLTITCDQVSRAEIERRIEQYHEINGADVIESSEFVTVAGLPAVREVVHLPDSGYSGYSYRGYWIFGRGQVAHVYCQWVVDQATIERGCDDLIASLRVS</sequence>
<organism evidence="3 4">
    <name type="scientific">Beutenbergia cavernae (strain ATCC BAA-8 / DSM 12333 / CCUG 43141 / JCM 11478 / NBRC 16432 / NCIMB 13614 / HKI 0122)</name>
    <dbReference type="NCBI Taxonomy" id="471853"/>
    <lineage>
        <taxon>Bacteria</taxon>
        <taxon>Bacillati</taxon>
        <taxon>Actinomycetota</taxon>
        <taxon>Actinomycetes</taxon>
        <taxon>Micrococcales</taxon>
        <taxon>Beutenbergiaceae</taxon>
        <taxon>Beutenbergia</taxon>
    </lineage>
</organism>
<dbReference type="eggNOG" id="ENOG5033ZXM">
    <property type="taxonomic scope" value="Bacteria"/>
</dbReference>
<dbReference type="Proteomes" id="UP000007962">
    <property type="component" value="Chromosome"/>
</dbReference>
<gene>
    <name evidence="3" type="ordered locus">Bcav_2214</name>
</gene>